<feature type="region of interest" description="Disordered" evidence="1">
    <location>
        <begin position="62"/>
        <end position="273"/>
    </location>
</feature>
<dbReference type="Proteomes" id="UP000649617">
    <property type="component" value="Unassembled WGS sequence"/>
</dbReference>
<evidence type="ECO:0000313" key="2">
    <source>
        <dbReference type="EMBL" id="CAE7578067.1"/>
    </source>
</evidence>
<sequence>VSFVSGRGYVLESINEQPGQRGLEVGDLLIEVAGRSLALASEDEADEVLSAELRDGVRLRVLRPPAARSESPEARCPAHAEESPEKAISSQAGEAASGSHDALAGFLSSLFGGSSSTGGTEPNRSADPKGQGPVHQETPQADPPQSAEPPNRQTSDGAEEILATSPSPFALELVPPELDTEGWQAPAPSPEVVQENTPGQDVAPKPDPEEDAEEVMIFEPLHSSRATEQQDAPAESMPESSPPLPALAWSKRADPAEADAVDSQSEVSASRSEMVVAAAPPLPTLAAPSTKRSSTAAGPRCKVSELRDWLEELRLEEYLDAASTWCAEMGAVSLEEIAENIE</sequence>
<dbReference type="AlphaFoldDB" id="A0A812UU08"/>
<evidence type="ECO:0000313" key="3">
    <source>
        <dbReference type="Proteomes" id="UP000649617"/>
    </source>
</evidence>
<evidence type="ECO:0000256" key="1">
    <source>
        <dbReference type="SAM" id="MobiDB-lite"/>
    </source>
</evidence>
<gene>
    <name evidence="2" type="primary">dnaaf1</name>
    <name evidence="2" type="ORF">SPIL2461_LOCUS15541</name>
</gene>
<dbReference type="EMBL" id="CAJNIZ010038435">
    <property type="protein sequence ID" value="CAE7578067.1"/>
    <property type="molecule type" value="Genomic_DNA"/>
</dbReference>
<feature type="non-terminal residue" evidence="2">
    <location>
        <position position="1"/>
    </location>
</feature>
<proteinExistence type="predicted"/>
<protein>
    <submittedName>
        <fullName evidence="2">Dnaaf1 protein</fullName>
    </submittedName>
</protein>
<feature type="non-terminal residue" evidence="2">
    <location>
        <position position="342"/>
    </location>
</feature>
<name>A0A812UU08_SYMPI</name>
<accession>A0A812UU08</accession>
<organism evidence="2 3">
    <name type="scientific">Symbiodinium pilosum</name>
    <name type="common">Dinoflagellate</name>
    <dbReference type="NCBI Taxonomy" id="2952"/>
    <lineage>
        <taxon>Eukaryota</taxon>
        <taxon>Sar</taxon>
        <taxon>Alveolata</taxon>
        <taxon>Dinophyceae</taxon>
        <taxon>Suessiales</taxon>
        <taxon>Symbiodiniaceae</taxon>
        <taxon>Symbiodinium</taxon>
    </lineage>
</organism>
<reference evidence="2" key="1">
    <citation type="submission" date="2021-02" db="EMBL/GenBank/DDBJ databases">
        <authorList>
            <person name="Dougan E. K."/>
            <person name="Rhodes N."/>
            <person name="Thang M."/>
            <person name="Chan C."/>
        </authorList>
    </citation>
    <scope>NUCLEOTIDE SEQUENCE</scope>
</reference>
<dbReference type="OrthoDB" id="10464253at2759"/>
<feature type="compositionally biased region" description="Basic and acidic residues" evidence="1">
    <location>
        <begin position="70"/>
        <end position="85"/>
    </location>
</feature>
<comment type="caution">
    <text evidence="2">The sequence shown here is derived from an EMBL/GenBank/DDBJ whole genome shotgun (WGS) entry which is preliminary data.</text>
</comment>
<feature type="compositionally biased region" description="Low complexity" evidence="1">
    <location>
        <begin position="105"/>
        <end position="120"/>
    </location>
</feature>
<feature type="compositionally biased region" description="Polar residues" evidence="1">
    <location>
        <begin position="262"/>
        <end position="271"/>
    </location>
</feature>
<keyword evidence="3" id="KW-1185">Reference proteome</keyword>